<dbReference type="PATRIC" id="fig|1618659.3.peg.400"/>
<evidence type="ECO:0000313" key="9">
    <source>
        <dbReference type="Proteomes" id="UP000034036"/>
    </source>
</evidence>
<proteinExistence type="inferred from homology"/>
<accession>A0A0G1CFT8</accession>
<dbReference type="EC" id="4.2.2.29" evidence="7"/>
<evidence type="ECO:0000256" key="7">
    <source>
        <dbReference type="HAMAP-Rule" id="MF_02065"/>
    </source>
</evidence>
<dbReference type="Proteomes" id="UP000034036">
    <property type="component" value="Unassembled WGS sequence"/>
</dbReference>
<dbReference type="GO" id="GO:0071555">
    <property type="term" value="P:cell wall organization"/>
    <property type="evidence" value="ECO:0007669"/>
    <property type="project" value="UniProtKB-KW"/>
</dbReference>
<evidence type="ECO:0000256" key="1">
    <source>
        <dbReference type="ARBA" id="ARBA00022475"/>
    </source>
</evidence>
<keyword evidence="6 7" id="KW-0961">Cell wall biogenesis/degradation</keyword>
<dbReference type="Pfam" id="PF02618">
    <property type="entry name" value="YceG"/>
    <property type="match status" value="1"/>
</dbReference>
<comment type="subcellular location">
    <subcellularLocation>
        <location evidence="7">Cell membrane</location>
        <topology evidence="7">Single-pass membrane protein</topology>
    </subcellularLocation>
</comment>
<feature type="site" description="Important for catalytic activity" evidence="7">
    <location>
        <position position="223"/>
    </location>
</feature>
<evidence type="ECO:0000256" key="2">
    <source>
        <dbReference type="ARBA" id="ARBA00022692"/>
    </source>
</evidence>
<dbReference type="STRING" id="1618659.UV11_C0009G0007"/>
<dbReference type="GO" id="GO:0005886">
    <property type="term" value="C:plasma membrane"/>
    <property type="evidence" value="ECO:0007669"/>
    <property type="project" value="UniProtKB-SubCell"/>
</dbReference>
<reference evidence="8 9" key="1">
    <citation type="journal article" date="2015" name="Nature">
        <title>rRNA introns, odd ribosomes, and small enigmatic genomes across a large radiation of phyla.</title>
        <authorList>
            <person name="Brown C.T."/>
            <person name="Hug L.A."/>
            <person name="Thomas B.C."/>
            <person name="Sharon I."/>
            <person name="Castelle C.J."/>
            <person name="Singh A."/>
            <person name="Wilkins M.J."/>
            <person name="Williams K.H."/>
            <person name="Banfield J.F."/>
        </authorList>
    </citation>
    <scope>NUCLEOTIDE SEQUENCE [LARGE SCALE GENOMIC DNA]</scope>
</reference>
<keyword evidence="5 7" id="KW-0456">Lyase</keyword>
<keyword evidence="3 7" id="KW-1133">Transmembrane helix</keyword>
<evidence type="ECO:0000256" key="6">
    <source>
        <dbReference type="ARBA" id="ARBA00023316"/>
    </source>
</evidence>
<evidence type="ECO:0000313" key="8">
    <source>
        <dbReference type="EMBL" id="KKS48443.1"/>
    </source>
</evidence>
<evidence type="ECO:0000256" key="5">
    <source>
        <dbReference type="ARBA" id="ARBA00023239"/>
    </source>
</evidence>
<keyword evidence="4 7" id="KW-0472">Membrane</keyword>
<organism evidence="8 9">
    <name type="scientific">Candidatus Giovannonibacteria bacterium GW2011_GWF2_42_19</name>
    <dbReference type="NCBI Taxonomy" id="1618659"/>
    <lineage>
        <taxon>Bacteria</taxon>
        <taxon>Candidatus Giovannoniibacteriota</taxon>
    </lineage>
</organism>
<gene>
    <name evidence="7" type="primary">mltG</name>
    <name evidence="8" type="ORF">UV11_C0009G0007</name>
</gene>
<sequence length="340" mass="38465">MNKNLKTIICALFGIVIIAISIFAYTSFFGAPQKQAELEQFTVSTTTAEDRDKKIIDDAGEIAELLKEKGFIKSMLGFNIAFAGRISSRCVDCIGSGAYKISKSMSAFEIASVLKKGPYMKWAVIPEGLRKEEIADILTSVLGWSDEEKEQWISVYTAMKFDETEGVYFPDTYLVPVDEEPIKVAERLRVKFNEKFTPYAEETAKQNIKWDTLLKIASIVQREAADKDDMPLIAGILWNRLLKNTKLEVDATLQYARGDVGDGWWAPITLADKQIDSPYNTYKYAGLPPHPIANPGLDAIKAVLYPEETKCMFYLHDESKKIYCAETYENHRENIKTFLQ</sequence>
<feature type="transmembrane region" description="Helical" evidence="7">
    <location>
        <begin position="7"/>
        <end position="28"/>
    </location>
</feature>
<evidence type="ECO:0000256" key="3">
    <source>
        <dbReference type="ARBA" id="ARBA00022989"/>
    </source>
</evidence>
<protein>
    <recommendedName>
        <fullName evidence="7">Endolytic murein transglycosylase</fullName>
        <ecNumber evidence="7">4.2.2.29</ecNumber>
    </recommendedName>
    <alternativeName>
        <fullName evidence="7">Peptidoglycan lytic transglycosylase</fullName>
    </alternativeName>
    <alternativeName>
        <fullName evidence="7">Peptidoglycan polymerization terminase</fullName>
    </alternativeName>
</protein>
<dbReference type="EMBL" id="LCDF01000009">
    <property type="protein sequence ID" value="KKS48443.1"/>
    <property type="molecule type" value="Genomic_DNA"/>
</dbReference>
<dbReference type="GO" id="GO:0008932">
    <property type="term" value="F:lytic endotransglycosylase activity"/>
    <property type="evidence" value="ECO:0007669"/>
    <property type="project" value="UniProtKB-UniRule"/>
</dbReference>
<comment type="similarity">
    <text evidence="7">Belongs to the transglycosylase MltG family.</text>
</comment>
<dbReference type="Gene3D" id="3.30.1490.480">
    <property type="entry name" value="Endolytic murein transglycosylase"/>
    <property type="match status" value="1"/>
</dbReference>
<comment type="function">
    <text evidence="7">Functions as a peptidoglycan terminase that cleaves nascent peptidoglycan strands endolytically to terminate their elongation.</text>
</comment>
<keyword evidence="1 7" id="KW-1003">Cell membrane</keyword>
<dbReference type="NCBIfam" id="TIGR00247">
    <property type="entry name" value="endolytic transglycosylase MltG"/>
    <property type="match status" value="1"/>
</dbReference>
<dbReference type="HAMAP" id="MF_02065">
    <property type="entry name" value="MltG"/>
    <property type="match status" value="1"/>
</dbReference>
<evidence type="ECO:0000256" key="4">
    <source>
        <dbReference type="ARBA" id="ARBA00023136"/>
    </source>
</evidence>
<comment type="catalytic activity">
    <reaction evidence="7">
        <text>a peptidoglycan chain = a peptidoglycan chain with N-acetyl-1,6-anhydromuramyl-[peptide] at the reducing end + a peptidoglycan chain with N-acetylglucosamine at the non-reducing end.</text>
        <dbReference type="EC" id="4.2.2.29"/>
    </reaction>
</comment>
<dbReference type="AlphaFoldDB" id="A0A0G1CFT8"/>
<dbReference type="GO" id="GO:0009252">
    <property type="term" value="P:peptidoglycan biosynthetic process"/>
    <property type="evidence" value="ECO:0007669"/>
    <property type="project" value="UniProtKB-UniRule"/>
</dbReference>
<dbReference type="PANTHER" id="PTHR30518">
    <property type="entry name" value="ENDOLYTIC MUREIN TRANSGLYCOSYLASE"/>
    <property type="match status" value="1"/>
</dbReference>
<dbReference type="InterPro" id="IPR003770">
    <property type="entry name" value="MLTG-like"/>
</dbReference>
<name>A0A0G1CFT8_9BACT</name>
<comment type="caution">
    <text evidence="8">The sequence shown here is derived from an EMBL/GenBank/DDBJ whole genome shotgun (WGS) entry which is preliminary data.</text>
</comment>
<keyword evidence="2 7" id="KW-0812">Transmembrane</keyword>
<dbReference type="PANTHER" id="PTHR30518:SF2">
    <property type="entry name" value="ENDOLYTIC MUREIN TRANSGLYCOSYLASE"/>
    <property type="match status" value="1"/>
</dbReference>